<dbReference type="GO" id="GO:0016798">
    <property type="term" value="F:hydrolase activity, acting on glycosyl bonds"/>
    <property type="evidence" value="ECO:0007669"/>
    <property type="project" value="UniProtKB-KW"/>
</dbReference>
<keyword evidence="3" id="KW-0624">Polysaccharide degradation</keyword>
<keyword evidence="3" id="KW-0119">Carbohydrate metabolism</keyword>
<dbReference type="Proteomes" id="UP000015620">
    <property type="component" value="Chromosome"/>
</dbReference>
<dbReference type="RefSeq" id="WP_020964117.1">
    <property type="nucleotide sequence ID" value="NC_022097.1"/>
</dbReference>
<accession>S5ZJT5</accession>
<dbReference type="InterPro" id="IPR051043">
    <property type="entry name" value="Sulfatase_Mod_Factor_Kinase"/>
</dbReference>
<dbReference type="GO" id="GO:0120147">
    <property type="term" value="F:formylglycine-generating oxidase activity"/>
    <property type="evidence" value="ECO:0007669"/>
    <property type="project" value="TreeGrafter"/>
</dbReference>
<evidence type="ECO:0000259" key="2">
    <source>
        <dbReference type="Pfam" id="PF03781"/>
    </source>
</evidence>
<dbReference type="KEGG" id="tped:TPE_0321"/>
<gene>
    <name evidence="3" type="ORF">TPE_0321</name>
</gene>
<keyword evidence="4" id="KW-1185">Reference proteome</keyword>
<protein>
    <submittedName>
        <fullName evidence="3">Transcriptional regulator (Enhancement ofxylanase A production) (Modular protein)</fullName>
    </submittedName>
</protein>
<feature type="domain" description="Sulfatase-modifying factor enzyme-like" evidence="2">
    <location>
        <begin position="99"/>
        <end position="355"/>
    </location>
</feature>
<dbReference type="Gene3D" id="3.90.1580.10">
    <property type="entry name" value="paralog of FGE (formylglycine-generating enzyme)"/>
    <property type="match status" value="1"/>
</dbReference>
<dbReference type="AlphaFoldDB" id="S5ZJT5"/>
<reference evidence="3 4" key="1">
    <citation type="journal article" date="2013" name="PLoS ONE">
        <title>Genome-Wide Relatedness of Treponema pedis, from Gingiva and Necrotic Skin Lesions of Pigs, with the Human Oral Pathogen Treponema denticola.</title>
        <authorList>
            <person name="Svartstrom O."/>
            <person name="Mushtaq M."/>
            <person name="Pringle M."/>
            <person name="Segerman B."/>
        </authorList>
    </citation>
    <scope>NUCLEOTIDE SEQUENCE [LARGE SCALE GENOMIC DNA]</scope>
    <source>
        <strain evidence="3">T A4</strain>
    </source>
</reference>
<dbReference type="InterPro" id="IPR042095">
    <property type="entry name" value="SUMF_sf"/>
</dbReference>
<dbReference type="InterPro" id="IPR005532">
    <property type="entry name" value="SUMF_dom"/>
</dbReference>
<feature type="chain" id="PRO_5004545323" evidence="1">
    <location>
        <begin position="21"/>
        <end position="360"/>
    </location>
</feature>
<dbReference type="Pfam" id="PF03781">
    <property type="entry name" value="FGE-sulfatase"/>
    <property type="match status" value="1"/>
</dbReference>
<dbReference type="PATRIC" id="fig|1291379.3.peg.319"/>
<keyword evidence="3" id="KW-0326">Glycosidase</keyword>
<dbReference type="EMBL" id="CP004120">
    <property type="protein sequence ID" value="AGT42817.1"/>
    <property type="molecule type" value="Genomic_DNA"/>
</dbReference>
<dbReference type="STRING" id="1291379.TPE_0321"/>
<dbReference type="PROSITE" id="PS51257">
    <property type="entry name" value="PROKAR_LIPOPROTEIN"/>
    <property type="match status" value="1"/>
</dbReference>
<dbReference type="GO" id="GO:0045493">
    <property type="term" value="P:xylan catabolic process"/>
    <property type="evidence" value="ECO:0007669"/>
    <property type="project" value="UniProtKB-KW"/>
</dbReference>
<dbReference type="OrthoDB" id="9812707at2"/>
<proteinExistence type="predicted"/>
<organism evidence="3 4">
    <name type="scientific">Treponema pedis str. T A4</name>
    <dbReference type="NCBI Taxonomy" id="1291379"/>
    <lineage>
        <taxon>Bacteria</taxon>
        <taxon>Pseudomonadati</taxon>
        <taxon>Spirochaetota</taxon>
        <taxon>Spirochaetia</taxon>
        <taxon>Spirochaetales</taxon>
        <taxon>Treponemataceae</taxon>
        <taxon>Treponema</taxon>
    </lineage>
</organism>
<sequence length="360" mass="40043">MKRTSFLVFAVLFTAVMVTSGCKNRINGTASGIIVKTSSNNGGGGNNPARKTSEVKILDNGNLSFDGAEYRKTSLKTVISQDTAVTGSGNEGVFTAARGSVTLSKYSIGQYEVTQELFEKVMGFNPSKFSKDPASGEEQNLRPVDSVSWYDAIVFCNKLSLLLGYEPCYTVEGVNDWAALTYEQIPKSRIDPKAEPTAKDKTNAWEKTKCKWEANGFRLPTECEWEFAARGGNQNDTTNWNYKHSGSNTIGDVAWYKNNSDDKTHETGKKSANALNLYDMSGNVRELCWEFLEGTITSSVPVRGFDTANTNSHFYRAVRYCGYADFQPYDLVLAARGGRWHWSREYEDQGFRIARSTTVK</sequence>
<evidence type="ECO:0000313" key="3">
    <source>
        <dbReference type="EMBL" id="AGT42817.1"/>
    </source>
</evidence>
<dbReference type="InterPro" id="IPR016187">
    <property type="entry name" value="CTDL_fold"/>
</dbReference>
<keyword evidence="3" id="KW-0858">Xylan degradation</keyword>
<keyword evidence="1" id="KW-0732">Signal</keyword>
<name>S5ZJT5_9SPIR</name>
<dbReference type="PANTHER" id="PTHR23150">
    <property type="entry name" value="SULFATASE MODIFYING FACTOR 1, 2"/>
    <property type="match status" value="1"/>
</dbReference>
<dbReference type="GeneID" id="301089029"/>
<dbReference type="SUPFAM" id="SSF56436">
    <property type="entry name" value="C-type lectin-like"/>
    <property type="match status" value="1"/>
</dbReference>
<keyword evidence="3" id="KW-0378">Hydrolase</keyword>
<dbReference type="HOGENOM" id="CLU_012431_1_1_12"/>
<evidence type="ECO:0000256" key="1">
    <source>
        <dbReference type="SAM" id="SignalP"/>
    </source>
</evidence>
<evidence type="ECO:0000313" key="4">
    <source>
        <dbReference type="Proteomes" id="UP000015620"/>
    </source>
</evidence>
<feature type="signal peptide" evidence="1">
    <location>
        <begin position="1"/>
        <end position="20"/>
    </location>
</feature>
<dbReference type="PANTHER" id="PTHR23150:SF19">
    <property type="entry name" value="FORMYLGLYCINE-GENERATING ENZYME"/>
    <property type="match status" value="1"/>
</dbReference>